<name>A0A318ZNA7_9EURO</name>
<gene>
    <name evidence="2" type="ORF">BP01DRAFT_174117</name>
</gene>
<protein>
    <submittedName>
        <fullName evidence="2">Uncharacterized protein</fullName>
    </submittedName>
</protein>
<organism evidence="2 3">
    <name type="scientific">Aspergillus saccharolyticus JOP 1030-1</name>
    <dbReference type="NCBI Taxonomy" id="1450539"/>
    <lineage>
        <taxon>Eukaryota</taxon>
        <taxon>Fungi</taxon>
        <taxon>Dikarya</taxon>
        <taxon>Ascomycota</taxon>
        <taxon>Pezizomycotina</taxon>
        <taxon>Eurotiomycetes</taxon>
        <taxon>Eurotiomycetidae</taxon>
        <taxon>Eurotiales</taxon>
        <taxon>Aspergillaceae</taxon>
        <taxon>Aspergillus</taxon>
        <taxon>Aspergillus subgen. Circumdati</taxon>
    </lineage>
</organism>
<dbReference type="EMBL" id="KZ821222">
    <property type="protein sequence ID" value="PYH47984.1"/>
    <property type="molecule type" value="Genomic_DNA"/>
</dbReference>
<reference evidence="2 3" key="1">
    <citation type="submission" date="2016-12" db="EMBL/GenBank/DDBJ databases">
        <title>The genomes of Aspergillus section Nigri reveals drivers in fungal speciation.</title>
        <authorList>
            <consortium name="DOE Joint Genome Institute"/>
            <person name="Vesth T.C."/>
            <person name="Nybo J."/>
            <person name="Theobald S."/>
            <person name="Brandl J."/>
            <person name="Frisvad J.C."/>
            <person name="Nielsen K.F."/>
            <person name="Lyhne E.K."/>
            <person name="Kogle M.E."/>
            <person name="Kuo A."/>
            <person name="Riley R."/>
            <person name="Clum A."/>
            <person name="Nolan M."/>
            <person name="Lipzen A."/>
            <person name="Salamov A."/>
            <person name="Henrissat B."/>
            <person name="Wiebenga A."/>
            <person name="De Vries R.P."/>
            <person name="Grigoriev I.V."/>
            <person name="Mortensen U.H."/>
            <person name="Andersen M.R."/>
            <person name="Baker S.E."/>
        </authorList>
    </citation>
    <scope>NUCLEOTIDE SEQUENCE [LARGE SCALE GENOMIC DNA]</scope>
    <source>
        <strain evidence="2 3">JOP 1030-1</strain>
    </source>
</reference>
<evidence type="ECO:0000313" key="3">
    <source>
        <dbReference type="Proteomes" id="UP000248349"/>
    </source>
</evidence>
<proteinExistence type="predicted"/>
<feature type="chain" id="PRO_5016297918" evidence="1">
    <location>
        <begin position="20"/>
        <end position="58"/>
    </location>
</feature>
<keyword evidence="1" id="KW-0732">Signal</keyword>
<dbReference type="AlphaFoldDB" id="A0A318ZNA7"/>
<sequence length="58" mass="6229">MRPSMALPFLACILVVASSCCSNSALDSAGTLVLPFWTLQPLWLGMGSRACAPAEWRM</sequence>
<dbReference type="PROSITE" id="PS51257">
    <property type="entry name" value="PROKAR_LIPOPROTEIN"/>
    <property type="match status" value="1"/>
</dbReference>
<dbReference type="RefSeq" id="XP_025433966.1">
    <property type="nucleotide sequence ID" value="XM_025570803.1"/>
</dbReference>
<accession>A0A318ZNA7</accession>
<dbReference type="Proteomes" id="UP000248349">
    <property type="component" value="Unassembled WGS sequence"/>
</dbReference>
<evidence type="ECO:0000256" key="1">
    <source>
        <dbReference type="SAM" id="SignalP"/>
    </source>
</evidence>
<evidence type="ECO:0000313" key="2">
    <source>
        <dbReference type="EMBL" id="PYH47984.1"/>
    </source>
</evidence>
<keyword evidence="3" id="KW-1185">Reference proteome</keyword>
<dbReference type="GeneID" id="37072031"/>
<feature type="signal peptide" evidence="1">
    <location>
        <begin position="1"/>
        <end position="19"/>
    </location>
</feature>